<feature type="region of interest" description="Disordered" evidence="1">
    <location>
        <begin position="465"/>
        <end position="484"/>
    </location>
</feature>
<evidence type="ECO:0000313" key="2">
    <source>
        <dbReference type="EMBL" id="CBN77283.1"/>
    </source>
</evidence>
<feature type="compositionally biased region" description="Gly residues" evidence="1">
    <location>
        <begin position="94"/>
        <end position="107"/>
    </location>
</feature>
<reference evidence="2 3" key="1">
    <citation type="journal article" date="2010" name="Nature">
        <title>The Ectocarpus genome and the independent evolution of multicellularity in brown algae.</title>
        <authorList>
            <person name="Cock J.M."/>
            <person name="Sterck L."/>
            <person name="Rouze P."/>
            <person name="Scornet D."/>
            <person name="Allen A.E."/>
            <person name="Amoutzias G."/>
            <person name="Anthouard V."/>
            <person name="Artiguenave F."/>
            <person name="Aury J.M."/>
            <person name="Badger J.H."/>
            <person name="Beszteri B."/>
            <person name="Billiau K."/>
            <person name="Bonnet E."/>
            <person name="Bothwell J.H."/>
            <person name="Bowler C."/>
            <person name="Boyen C."/>
            <person name="Brownlee C."/>
            <person name="Carrano C.J."/>
            <person name="Charrier B."/>
            <person name="Cho G.Y."/>
            <person name="Coelho S.M."/>
            <person name="Collen J."/>
            <person name="Corre E."/>
            <person name="Da Silva C."/>
            <person name="Delage L."/>
            <person name="Delaroque N."/>
            <person name="Dittami S.M."/>
            <person name="Doulbeau S."/>
            <person name="Elias M."/>
            <person name="Farnham G."/>
            <person name="Gachon C.M."/>
            <person name="Gschloessl B."/>
            <person name="Heesch S."/>
            <person name="Jabbari K."/>
            <person name="Jubin C."/>
            <person name="Kawai H."/>
            <person name="Kimura K."/>
            <person name="Kloareg B."/>
            <person name="Kupper F.C."/>
            <person name="Lang D."/>
            <person name="Le Bail A."/>
            <person name="Leblanc C."/>
            <person name="Lerouge P."/>
            <person name="Lohr M."/>
            <person name="Lopez P.J."/>
            <person name="Martens C."/>
            <person name="Maumus F."/>
            <person name="Michel G."/>
            <person name="Miranda-Saavedra D."/>
            <person name="Morales J."/>
            <person name="Moreau H."/>
            <person name="Motomura T."/>
            <person name="Nagasato C."/>
            <person name="Napoli C.A."/>
            <person name="Nelson D.R."/>
            <person name="Nyvall-Collen P."/>
            <person name="Peters A.F."/>
            <person name="Pommier C."/>
            <person name="Potin P."/>
            <person name="Poulain J."/>
            <person name="Quesneville H."/>
            <person name="Read B."/>
            <person name="Rensing S.A."/>
            <person name="Ritter A."/>
            <person name="Rousvoal S."/>
            <person name="Samanta M."/>
            <person name="Samson G."/>
            <person name="Schroeder D.C."/>
            <person name="Segurens B."/>
            <person name="Strittmatter M."/>
            <person name="Tonon T."/>
            <person name="Tregear J.W."/>
            <person name="Valentin K."/>
            <person name="von Dassow P."/>
            <person name="Yamagishi T."/>
            <person name="Van de Peer Y."/>
            <person name="Wincker P."/>
        </authorList>
    </citation>
    <scope>NUCLEOTIDE SEQUENCE [LARGE SCALE GENOMIC DNA]</scope>
    <source>
        <strain evidence="3">Ec32 / CCAP1310/4</strain>
    </source>
</reference>
<feature type="compositionally biased region" description="Low complexity" evidence="1">
    <location>
        <begin position="404"/>
        <end position="430"/>
    </location>
</feature>
<dbReference type="Proteomes" id="UP000002630">
    <property type="component" value="Linkage Group LG22"/>
</dbReference>
<dbReference type="InParanoid" id="D8LNC6"/>
<dbReference type="EMBL" id="FN648641">
    <property type="protein sequence ID" value="CBN77283.1"/>
    <property type="molecule type" value="Genomic_DNA"/>
</dbReference>
<feature type="region of interest" description="Disordered" evidence="1">
    <location>
        <begin position="321"/>
        <end position="358"/>
    </location>
</feature>
<feature type="compositionally biased region" description="Pro residues" evidence="1">
    <location>
        <begin position="271"/>
        <end position="281"/>
    </location>
</feature>
<proteinExistence type="predicted"/>
<feature type="compositionally biased region" description="Basic and acidic residues" evidence="1">
    <location>
        <begin position="11"/>
        <end position="24"/>
    </location>
</feature>
<feature type="compositionally biased region" description="Low complexity" evidence="1">
    <location>
        <begin position="344"/>
        <end position="358"/>
    </location>
</feature>
<name>D8LNC6_ECTSI</name>
<sequence length="816" mass="82764">MEGKDADDETFGGRRDGGEQERGDNSNASMMMAAGGLNDNLPDFFNDKGTSGDQEFSSLMQDLADAGADSAAGGLFDSAGDITNTDGLPDFFQTGGGGGSGGGGNRGGLDSPSNLFDPLADFDLGGKGGPGQGNGDAGNALLASLGLPAAGAGGGGEGTETAAAAASVGGADQSEWALMQKQFEDMNKSFLQDYHHIEEDDQPETLDTANDDGEQAAFATMRQLSLDDVEPGFPSEVASLSAAAGSPNTPRQQEEVQQPVPQQGQQQQSPPATPLPPPPAAPAAAATPASPMRTGMSMLPPGAKTLEELEAEFAVISITPAASSPPRSERMASCASLENGGGSSSNANGSAAGVPAAARGGSPLAVVPCAANESHAVREETRAETAAAAATAAGGQRGRRWRRYAQPTATASVPGAGAAAPGASPGHADATSAAAASAKARVDVAPRAGEAGCAAAAAADRDLPAGGADDGIRHQAAAPPMPMPLPVWQETKEIAKKVKEDEADAVKKRIRQWESANRVLGHQARSDVHRPRALLALSGGEAGGEATPAEGGEVLVSEGAPFETHLWRARLAIQRATNAMLAAFELNYLLHLATTPPEKRAEVAGRLGDVIVDLAVSLGLQRSTILQQAEGKPAPDASTLEASLDLRVLSTVLELTKGQKLLSRCLAMLPPSQRSALVPSVLALTLARAPAASLRNAPSEQVKADAIRAEEALASELKNILQSPASLPLPILRRCIELVMTAHRGRGTLAGALGSVSRAEVLGAVLQKGGELSEAEGGEAAADWAALQTEFIAMAKEGADAAAAAAATAAPAQKKE</sequence>
<feature type="region of interest" description="Disordered" evidence="1">
    <location>
        <begin position="378"/>
        <end position="430"/>
    </location>
</feature>
<feature type="compositionally biased region" description="Low complexity" evidence="1">
    <location>
        <begin position="384"/>
        <end position="394"/>
    </location>
</feature>
<dbReference type="STRING" id="2880.D8LNC6"/>
<protein>
    <submittedName>
        <fullName evidence="2">Uncharacterized protein</fullName>
    </submittedName>
</protein>
<feature type="region of interest" description="Disordered" evidence="1">
    <location>
        <begin position="239"/>
        <end position="300"/>
    </location>
</feature>
<feature type="region of interest" description="Disordered" evidence="1">
    <location>
        <begin position="1"/>
        <end position="35"/>
    </location>
</feature>
<organism evidence="2 3">
    <name type="scientific">Ectocarpus siliculosus</name>
    <name type="common">Brown alga</name>
    <name type="synonym">Conferva siliculosa</name>
    <dbReference type="NCBI Taxonomy" id="2880"/>
    <lineage>
        <taxon>Eukaryota</taxon>
        <taxon>Sar</taxon>
        <taxon>Stramenopiles</taxon>
        <taxon>Ochrophyta</taxon>
        <taxon>PX clade</taxon>
        <taxon>Phaeophyceae</taxon>
        <taxon>Ectocarpales</taxon>
        <taxon>Ectocarpaceae</taxon>
        <taxon>Ectocarpus</taxon>
    </lineage>
</organism>
<accession>D8LNC6</accession>
<gene>
    <name evidence="2" type="ORF">Esi_0044_0056</name>
</gene>
<evidence type="ECO:0000256" key="1">
    <source>
        <dbReference type="SAM" id="MobiDB-lite"/>
    </source>
</evidence>
<dbReference type="eggNOG" id="ENOG502RX8Q">
    <property type="taxonomic scope" value="Eukaryota"/>
</dbReference>
<feature type="compositionally biased region" description="Low complexity" evidence="1">
    <location>
        <begin position="282"/>
        <end position="291"/>
    </location>
</feature>
<dbReference type="OrthoDB" id="195204at2759"/>
<keyword evidence="3" id="KW-1185">Reference proteome</keyword>
<dbReference type="EMBL" id="FN649747">
    <property type="protein sequence ID" value="CBN77283.1"/>
    <property type="molecule type" value="Genomic_DNA"/>
</dbReference>
<feature type="region of interest" description="Disordered" evidence="1">
    <location>
        <begin position="90"/>
        <end position="116"/>
    </location>
</feature>
<dbReference type="AlphaFoldDB" id="D8LNC6"/>
<evidence type="ECO:0000313" key="3">
    <source>
        <dbReference type="Proteomes" id="UP000002630"/>
    </source>
</evidence>
<feature type="compositionally biased region" description="Acidic residues" evidence="1">
    <location>
        <begin position="1"/>
        <end position="10"/>
    </location>
</feature>
<feature type="compositionally biased region" description="Low complexity" evidence="1">
    <location>
        <begin position="255"/>
        <end position="270"/>
    </location>
</feature>